<sequence>MTDSISTQLTKLLFSQKGSLSKEQRATIILNEMIRQFDMDINILSDTYMENSGTRKDDLLDRPIQHNKKYRALTLEENILKNLKGYVQSVDQYIGLHPTVAYDKFSSLIHRIPSNSNEPNFSVINTLSGDTSFSYYLRYIMYTINAYFYQKNNPKAYLNVSEKPNDANVAALDKLSDEELDASWLTFVNLSESSSTLKKRTAHLEQYTKRGRTPPPQLIFKFTPIKPDPQTTVIANFIATQLFHMHAGVIDYMWNNYRAEPIFEKLIAYQNSVIDELNLWHIDSKSEREREIVKGWFGKEMKQNKKVNGKYVFKTNTGEPTISYEYFNKKTKSWEKKGILSRDQFKDEVEKHLLATTAIRFDNYYNQFLIPLIDQHFFTTIQSFGINGYMRQKPSPLMKYAGKNANGKNVYNKNKLTSHGINEKIYYATINGHKYGATVSRRYRNAPLSNREIPTRIGNRNYAITVKGGRKKSQRSRRY</sequence>
<dbReference type="EMBL" id="MN740968">
    <property type="protein sequence ID" value="QHU20431.1"/>
    <property type="molecule type" value="Genomic_DNA"/>
</dbReference>
<name>A0A6C0KTA0_9ZZZZ</name>
<reference evidence="1" key="1">
    <citation type="journal article" date="2020" name="Nature">
        <title>Giant virus diversity and host interactions through global metagenomics.</title>
        <authorList>
            <person name="Schulz F."/>
            <person name="Roux S."/>
            <person name="Paez-Espino D."/>
            <person name="Jungbluth S."/>
            <person name="Walsh D.A."/>
            <person name="Denef V.J."/>
            <person name="McMahon K.D."/>
            <person name="Konstantinidis K.T."/>
            <person name="Eloe-Fadrosh E.A."/>
            <person name="Kyrpides N.C."/>
            <person name="Woyke T."/>
        </authorList>
    </citation>
    <scope>NUCLEOTIDE SEQUENCE</scope>
    <source>
        <strain evidence="1">GVMAG-S-3300013093-109</strain>
    </source>
</reference>
<proteinExistence type="predicted"/>
<dbReference type="AlphaFoldDB" id="A0A6C0KTA0"/>
<evidence type="ECO:0000313" key="1">
    <source>
        <dbReference type="EMBL" id="QHU20431.1"/>
    </source>
</evidence>
<accession>A0A6C0KTA0</accession>
<protein>
    <submittedName>
        <fullName evidence="1">Uncharacterized protein</fullName>
    </submittedName>
</protein>
<organism evidence="1">
    <name type="scientific">viral metagenome</name>
    <dbReference type="NCBI Taxonomy" id="1070528"/>
    <lineage>
        <taxon>unclassified sequences</taxon>
        <taxon>metagenomes</taxon>
        <taxon>organismal metagenomes</taxon>
    </lineage>
</organism>